<feature type="region of interest" description="Disordered" evidence="1">
    <location>
        <begin position="94"/>
        <end position="113"/>
    </location>
</feature>
<reference evidence="2" key="1">
    <citation type="journal article" date="2023" name="G3 (Bethesda)">
        <title>A reference genome for the long-term kleptoplast-retaining sea slug Elysia crispata morphotype clarki.</title>
        <authorList>
            <person name="Eastman K.E."/>
            <person name="Pendleton A.L."/>
            <person name="Shaikh M.A."/>
            <person name="Suttiyut T."/>
            <person name="Ogas R."/>
            <person name="Tomko P."/>
            <person name="Gavelis G."/>
            <person name="Widhalm J.R."/>
            <person name="Wisecaver J.H."/>
        </authorList>
    </citation>
    <scope>NUCLEOTIDE SEQUENCE</scope>
    <source>
        <strain evidence="2">ECLA1</strain>
    </source>
</reference>
<evidence type="ECO:0000313" key="3">
    <source>
        <dbReference type="Proteomes" id="UP001283361"/>
    </source>
</evidence>
<gene>
    <name evidence="2" type="ORF">RRG08_012810</name>
</gene>
<evidence type="ECO:0000256" key="1">
    <source>
        <dbReference type="SAM" id="MobiDB-lite"/>
    </source>
</evidence>
<dbReference type="EMBL" id="JAWDGP010007328">
    <property type="protein sequence ID" value="KAK3725728.1"/>
    <property type="molecule type" value="Genomic_DNA"/>
</dbReference>
<accession>A0AAE0XY50</accession>
<feature type="compositionally biased region" description="Basic and acidic residues" evidence="1">
    <location>
        <begin position="13"/>
        <end position="25"/>
    </location>
</feature>
<feature type="region of interest" description="Disordered" evidence="1">
    <location>
        <begin position="13"/>
        <end position="70"/>
    </location>
</feature>
<dbReference type="Proteomes" id="UP001283361">
    <property type="component" value="Unassembled WGS sequence"/>
</dbReference>
<organism evidence="2 3">
    <name type="scientific">Elysia crispata</name>
    <name type="common">lettuce slug</name>
    <dbReference type="NCBI Taxonomy" id="231223"/>
    <lineage>
        <taxon>Eukaryota</taxon>
        <taxon>Metazoa</taxon>
        <taxon>Spiralia</taxon>
        <taxon>Lophotrochozoa</taxon>
        <taxon>Mollusca</taxon>
        <taxon>Gastropoda</taxon>
        <taxon>Heterobranchia</taxon>
        <taxon>Euthyneura</taxon>
        <taxon>Panpulmonata</taxon>
        <taxon>Sacoglossa</taxon>
        <taxon>Placobranchoidea</taxon>
        <taxon>Plakobranchidae</taxon>
        <taxon>Elysia</taxon>
    </lineage>
</organism>
<protein>
    <submittedName>
        <fullName evidence="2">Uncharacterized protein</fullName>
    </submittedName>
</protein>
<comment type="caution">
    <text evidence="2">The sequence shown here is derived from an EMBL/GenBank/DDBJ whole genome shotgun (WGS) entry which is preliminary data.</text>
</comment>
<name>A0AAE0XY50_9GAST</name>
<keyword evidence="3" id="KW-1185">Reference proteome</keyword>
<evidence type="ECO:0000313" key="2">
    <source>
        <dbReference type="EMBL" id="KAK3725728.1"/>
    </source>
</evidence>
<feature type="compositionally biased region" description="Polar residues" evidence="1">
    <location>
        <begin position="42"/>
        <end position="62"/>
    </location>
</feature>
<feature type="compositionally biased region" description="Basic and acidic residues" evidence="1">
    <location>
        <begin position="102"/>
        <end position="113"/>
    </location>
</feature>
<sequence length="184" mass="20166">MLDVIVDKKVDLKMADKGEMAEDNKTNGIQGKDSEGAKRVSSFASIQKSRSQLATNASSPTLRNRKRSSALMHHQSSAFSLYHVDSAPRIQSEDLSDIDLDQGEKNGEGAGKERKWLGIGGREWSHYNYPCCFGLGHQIRGYQGEKSGGRGRRGSDGEKGVVSLYNVDSYLNIKLGDVGDKDLD</sequence>
<proteinExistence type="predicted"/>
<dbReference type="AlphaFoldDB" id="A0AAE0XY50"/>